<dbReference type="GO" id="GO:0005886">
    <property type="term" value="C:plasma membrane"/>
    <property type="evidence" value="ECO:0007669"/>
    <property type="project" value="UniProtKB-SubCell"/>
</dbReference>
<dbReference type="EC" id="2.7.13.3" evidence="3"/>
<evidence type="ECO:0000256" key="16">
    <source>
        <dbReference type="PROSITE-ProRule" id="PRU00169"/>
    </source>
</evidence>
<dbReference type="InterPro" id="IPR011006">
    <property type="entry name" value="CheY-like_superfamily"/>
</dbReference>
<evidence type="ECO:0000256" key="1">
    <source>
        <dbReference type="ARBA" id="ARBA00000085"/>
    </source>
</evidence>
<dbReference type="SUPFAM" id="SSF55874">
    <property type="entry name" value="ATPase domain of HSP90 chaperone/DNA topoisomerase II/histidine kinase"/>
    <property type="match status" value="1"/>
</dbReference>
<evidence type="ECO:0000256" key="14">
    <source>
        <dbReference type="ARBA" id="ARBA00023136"/>
    </source>
</evidence>
<feature type="transmembrane region" description="Helical" evidence="17">
    <location>
        <begin position="12"/>
        <end position="33"/>
    </location>
</feature>
<dbReference type="PROSITE" id="PS50109">
    <property type="entry name" value="HIS_KIN"/>
    <property type="match status" value="1"/>
</dbReference>
<dbReference type="EMBL" id="DXBU01000155">
    <property type="protein sequence ID" value="HIZ23449.1"/>
    <property type="molecule type" value="Genomic_DNA"/>
</dbReference>
<keyword evidence="5" id="KW-1003">Cell membrane</keyword>
<dbReference type="Pfam" id="PF02743">
    <property type="entry name" value="dCache_1"/>
    <property type="match status" value="1"/>
</dbReference>
<feature type="domain" description="Response regulatory" evidence="19">
    <location>
        <begin position="716"/>
        <end position="837"/>
    </location>
</feature>
<evidence type="ECO:0000256" key="10">
    <source>
        <dbReference type="ARBA" id="ARBA00022777"/>
    </source>
</evidence>
<feature type="domain" description="Histidine kinase" evidence="18">
    <location>
        <begin position="469"/>
        <end position="692"/>
    </location>
</feature>
<name>A0A9D2DV07_9FIRM</name>
<evidence type="ECO:0000259" key="19">
    <source>
        <dbReference type="PROSITE" id="PS50110"/>
    </source>
</evidence>
<evidence type="ECO:0000259" key="18">
    <source>
        <dbReference type="PROSITE" id="PS50109"/>
    </source>
</evidence>
<evidence type="ECO:0000256" key="9">
    <source>
        <dbReference type="ARBA" id="ARBA00022741"/>
    </source>
</evidence>
<dbReference type="PROSITE" id="PS50110">
    <property type="entry name" value="RESPONSE_REGULATORY"/>
    <property type="match status" value="1"/>
</dbReference>
<evidence type="ECO:0000256" key="11">
    <source>
        <dbReference type="ARBA" id="ARBA00022840"/>
    </source>
</evidence>
<dbReference type="InterPro" id="IPR036890">
    <property type="entry name" value="HATPase_C_sf"/>
</dbReference>
<keyword evidence="7" id="KW-0808">Transferase</keyword>
<evidence type="ECO:0000256" key="12">
    <source>
        <dbReference type="ARBA" id="ARBA00022989"/>
    </source>
</evidence>
<dbReference type="CDD" id="cd18773">
    <property type="entry name" value="PDC1_HK_sensor"/>
    <property type="match status" value="1"/>
</dbReference>
<feature type="transmembrane region" description="Helical" evidence="17">
    <location>
        <begin position="283"/>
        <end position="304"/>
    </location>
</feature>
<dbReference type="SMART" id="SM00387">
    <property type="entry name" value="HATPase_c"/>
    <property type="match status" value="1"/>
</dbReference>
<dbReference type="PANTHER" id="PTHR43047">
    <property type="entry name" value="TWO-COMPONENT HISTIDINE PROTEIN KINASE"/>
    <property type="match status" value="1"/>
</dbReference>
<dbReference type="CDD" id="cd00082">
    <property type="entry name" value="HisKA"/>
    <property type="match status" value="1"/>
</dbReference>
<evidence type="ECO:0000256" key="2">
    <source>
        <dbReference type="ARBA" id="ARBA00004651"/>
    </source>
</evidence>
<keyword evidence="11" id="KW-0067">ATP-binding</keyword>
<dbReference type="Gene3D" id="3.30.565.10">
    <property type="entry name" value="Histidine kinase-like ATPase, C-terminal domain"/>
    <property type="match status" value="1"/>
</dbReference>
<dbReference type="CDD" id="cd17546">
    <property type="entry name" value="REC_hyHK_CKI1_RcsC-like"/>
    <property type="match status" value="1"/>
</dbReference>
<protein>
    <recommendedName>
        <fullName evidence="4">Stage 0 sporulation protein A homolog</fullName>
        <ecNumber evidence="3">2.7.13.3</ecNumber>
    </recommendedName>
</protein>
<keyword evidence="10" id="KW-0418">Kinase</keyword>
<dbReference type="InterPro" id="IPR005467">
    <property type="entry name" value="His_kinase_dom"/>
</dbReference>
<dbReference type="Pfam" id="PF02518">
    <property type="entry name" value="HATPase_c"/>
    <property type="match status" value="1"/>
</dbReference>
<sequence>MKRYSSQKRIPIAIKVLFYITFVVLLGWSIFLVRDKILSNADQMGTSLAQNYANEEENRIGMYSLLLNMMSYSVQGSISHDISQEQIQAQITNYSSQLETMLGSKIIDPYAVIDNKIIAAEPWSGDADYTYASSQWYTKTLEAEGAVIYTNAYKDAVTGKDVITLAKRLNENNDVLAFDILLENFYAHQNKVSLPEDSSLFLFDSDDHLMYYASNFDPEEPGPKNYLNDLVVSIRQGELTSHSATVSGPDGEKRVVYYYELSNGWLSVITIPIDVILQDGWDMTLLILTSICSILAITAAVFMIRGYLSDRNTRQIYETLQILGDSYYAIYRVNFRRETYTSIKSSDDVKELLGDSGDYRHLLDVVKNVVDKNTHEKFEANLSAENIRQLIADGIYDFGGDYQRYFGKTYKWVNIQVLYNKGLHIDEVILAFREIDADKRKELQQHILLQNALEAAKKTVQQKTMFFSNASHDMRTPLNAIIGLSKLAQRPDVSRDMVNEYIKKIQNSGEQLLTLVNDILDVSRLEHGRGSAMNYVSMNICKCIRENVDTFREQAAAEKKELTDEYDVRFSQVSCDPARLGQILNNLVSNALKYSHPGAKIHVSLKELNHQPGHSKYQLMVQDTGIGMSKEYLANIFEPFSREATFTANKVSGTGLGMPIVKTLVQQMSGEITVSSEPGKGSTFIVTLPLQNLEDEPVSEALPEEPSEEFSLEGKVLLLAEDNEINMEVATECLDMLGARVIQAWNGQEAVDFFESSGENEIDAILMDMQMPIMNGCEAAEAIRKLPRKDAETVPIIAVTANVFAEDIARTTQAGMNAHVAKPIDFKQLQVVLKDCLAEMRRR</sequence>
<proteinExistence type="predicted"/>
<dbReference type="SUPFAM" id="SSF47384">
    <property type="entry name" value="Homodimeric domain of signal transducing histidine kinase"/>
    <property type="match status" value="1"/>
</dbReference>
<dbReference type="Gene3D" id="1.10.287.130">
    <property type="match status" value="1"/>
</dbReference>
<evidence type="ECO:0000256" key="4">
    <source>
        <dbReference type="ARBA" id="ARBA00018672"/>
    </source>
</evidence>
<dbReference type="InterPro" id="IPR033479">
    <property type="entry name" value="dCache_1"/>
</dbReference>
<evidence type="ECO:0000256" key="3">
    <source>
        <dbReference type="ARBA" id="ARBA00012438"/>
    </source>
</evidence>
<comment type="subcellular location">
    <subcellularLocation>
        <location evidence="2">Cell membrane</location>
        <topology evidence="2">Multi-pass membrane protein</topology>
    </subcellularLocation>
</comment>
<evidence type="ECO:0000256" key="5">
    <source>
        <dbReference type="ARBA" id="ARBA00022475"/>
    </source>
</evidence>
<evidence type="ECO:0000256" key="7">
    <source>
        <dbReference type="ARBA" id="ARBA00022679"/>
    </source>
</evidence>
<feature type="modified residue" description="4-aspartylphosphate" evidence="16">
    <location>
        <position position="768"/>
    </location>
</feature>
<evidence type="ECO:0000256" key="6">
    <source>
        <dbReference type="ARBA" id="ARBA00022553"/>
    </source>
</evidence>
<keyword evidence="8 17" id="KW-0812">Transmembrane</keyword>
<evidence type="ECO:0000256" key="13">
    <source>
        <dbReference type="ARBA" id="ARBA00023012"/>
    </source>
</evidence>
<reference evidence="20" key="1">
    <citation type="journal article" date="2021" name="PeerJ">
        <title>Extensive microbial diversity within the chicken gut microbiome revealed by metagenomics and culture.</title>
        <authorList>
            <person name="Gilroy R."/>
            <person name="Ravi A."/>
            <person name="Getino M."/>
            <person name="Pursley I."/>
            <person name="Horton D.L."/>
            <person name="Alikhan N.F."/>
            <person name="Baker D."/>
            <person name="Gharbi K."/>
            <person name="Hall N."/>
            <person name="Watson M."/>
            <person name="Adriaenssens E.M."/>
            <person name="Foster-Nyarko E."/>
            <person name="Jarju S."/>
            <person name="Secka A."/>
            <person name="Antonio M."/>
            <person name="Oren A."/>
            <person name="Chaudhuri R.R."/>
            <person name="La Ragione R."/>
            <person name="Hildebrand F."/>
            <person name="Pallen M.J."/>
        </authorList>
    </citation>
    <scope>NUCLEOTIDE SEQUENCE</scope>
    <source>
        <strain evidence="20">14324</strain>
    </source>
</reference>
<keyword evidence="13" id="KW-0902">Two-component regulatory system</keyword>
<dbReference type="SUPFAM" id="SSF52172">
    <property type="entry name" value="CheY-like"/>
    <property type="match status" value="1"/>
</dbReference>
<dbReference type="GO" id="GO:0009927">
    <property type="term" value="F:histidine phosphotransfer kinase activity"/>
    <property type="evidence" value="ECO:0007669"/>
    <property type="project" value="TreeGrafter"/>
</dbReference>
<dbReference type="Pfam" id="PF00072">
    <property type="entry name" value="Response_reg"/>
    <property type="match status" value="1"/>
</dbReference>
<dbReference type="Pfam" id="PF00512">
    <property type="entry name" value="HisKA"/>
    <property type="match status" value="1"/>
</dbReference>
<dbReference type="PANTHER" id="PTHR43047:SF72">
    <property type="entry name" value="OSMOSENSING HISTIDINE PROTEIN KINASE SLN1"/>
    <property type="match status" value="1"/>
</dbReference>
<dbReference type="InterPro" id="IPR004358">
    <property type="entry name" value="Sig_transdc_His_kin-like_C"/>
</dbReference>
<comment type="caution">
    <text evidence="20">The sequence shown here is derived from an EMBL/GenBank/DDBJ whole genome shotgun (WGS) entry which is preliminary data.</text>
</comment>
<evidence type="ECO:0000313" key="21">
    <source>
        <dbReference type="Proteomes" id="UP000824041"/>
    </source>
</evidence>
<dbReference type="AlphaFoldDB" id="A0A9D2DV07"/>
<dbReference type="Proteomes" id="UP000824041">
    <property type="component" value="Unassembled WGS sequence"/>
</dbReference>
<evidence type="ECO:0000256" key="15">
    <source>
        <dbReference type="ARBA" id="ARBA00024867"/>
    </source>
</evidence>
<dbReference type="FunFam" id="3.30.565.10:FF:000023">
    <property type="entry name" value="PAS domain-containing sensor histidine kinase"/>
    <property type="match status" value="1"/>
</dbReference>
<dbReference type="InterPro" id="IPR003661">
    <property type="entry name" value="HisK_dim/P_dom"/>
</dbReference>
<organism evidence="20 21">
    <name type="scientific">Candidatus Blautia faecigallinarum</name>
    <dbReference type="NCBI Taxonomy" id="2838488"/>
    <lineage>
        <taxon>Bacteria</taxon>
        <taxon>Bacillati</taxon>
        <taxon>Bacillota</taxon>
        <taxon>Clostridia</taxon>
        <taxon>Lachnospirales</taxon>
        <taxon>Lachnospiraceae</taxon>
        <taxon>Blautia</taxon>
    </lineage>
</organism>
<keyword evidence="12 17" id="KW-1133">Transmembrane helix</keyword>
<keyword evidence="14 17" id="KW-0472">Membrane</keyword>
<dbReference type="GO" id="GO:0000155">
    <property type="term" value="F:phosphorelay sensor kinase activity"/>
    <property type="evidence" value="ECO:0007669"/>
    <property type="project" value="InterPro"/>
</dbReference>
<keyword evidence="6 16" id="KW-0597">Phosphoprotein</keyword>
<keyword evidence="9" id="KW-0547">Nucleotide-binding</keyword>
<gene>
    <name evidence="20" type="ORF">IAA21_11760</name>
</gene>
<reference evidence="20" key="2">
    <citation type="submission" date="2021-04" db="EMBL/GenBank/DDBJ databases">
        <authorList>
            <person name="Gilroy R."/>
        </authorList>
    </citation>
    <scope>NUCLEOTIDE SEQUENCE</scope>
    <source>
        <strain evidence="20">14324</strain>
    </source>
</reference>
<dbReference type="InterPro" id="IPR001789">
    <property type="entry name" value="Sig_transdc_resp-reg_receiver"/>
</dbReference>
<accession>A0A9D2DV07</accession>
<dbReference type="Gene3D" id="3.40.50.2300">
    <property type="match status" value="1"/>
</dbReference>
<evidence type="ECO:0000256" key="17">
    <source>
        <dbReference type="SAM" id="Phobius"/>
    </source>
</evidence>
<dbReference type="SMART" id="SM00388">
    <property type="entry name" value="HisKA"/>
    <property type="match status" value="1"/>
</dbReference>
<dbReference type="SMART" id="SM00448">
    <property type="entry name" value="REC"/>
    <property type="match status" value="1"/>
</dbReference>
<dbReference type="InterPro" id="IPR036097">
    <property type="entry name" value="HisK_dim/P_sf"/>
</dbReference>
<comment type="function">
    <text evidence="15">May play the central regulatory role in sporulation. It may be an element of the effector pathway responsible for the activation of sporulation genes in response to nutritional stress. Spo0A may act in concert with spo0H (a sigma factor) to control the expression of some genes that are critical to the sporulation process.</text>
</comment>
<dbReference type="GO" id="GO:0005524">
    <property type="term" value="F:ATP binding"/>
    <property type="evidence" value="ECO:0007669"/>
    <property type="project" value="UniProtKB-KW"/>
</dbReference>
<dbReference type="PRINTS" id="PR00344">
    <property type="entry name" value="BCTRLSENSOR"/>
</dbReference>
<comment type="catalytic activity">
    <reaction evidence="1">
        <text>ATP + protein L-histidine = ADP + protein N-phospho-L-histidine.</text>
        <dbReference type="EC" id="2.7.13.3"/>
    </reaction>
</comment>
<dbReference type="InterPro" id="IPR003594">
    <property type="entry name" value="HATPase_dom"/>
</dbReference>
<dbReference type="Gene3D" id="3.30.450.20">
    <property type="entry name" value="PAS domain"/>
    <property type="match status" value="2"/>
</dbReference>
<evidence type="ECO:0000313" key="20">
    <source>
        <dbReference type="EMBL" id="HIZ23449.1"/>
    </source>
</evidence>
<evidence type="ECO:0000256" key="8">
    <source>
        <dbReference type="ARBA" id="ARBA00022692"/>
    </source>
</evidence>